<organism evidence="13 14">
    <name type="scientific">Sporothrix stenoceras</name>
    <dbReference type="NCBI Taxonomy" id="5173"/>
    <lineage>
        <taxon>Eukaryota</taxon>
        <taxon>Fungi</taxon>
        <taxon>Dikarya</taxon>
        <taxon>Ascomycota</taxon>
        <taxon>Pezizomycotina</taxon>
        <taxon>Sordariomycetes</taxon>
        <taxon>Sordariomycetidae</taxon>
        <taxon>Ophiostomatales</taxon>
        <taxon>Ophiostomataceae</taxon>
        <taxon>Sporothrix</taxon>
    </lineage>
</organism>
<comment type="caution">
    <text evidence="12">Lacks conserved residue(s) required for the propagation of feature annotation.</text>
</comment>
<dbReference type="Pfam" id="PF04188">
    <property type="entry name" value="Mannosyl_trans2"/>
    <property type="match status" value="1"/>
</dbReference>
<keyword evidence="11 12" id="KW-0472">Membrane</keyword>
<evidence type="ECO:0000256" key="9">
    <source>
        <dbReference type="ARBA" id="ARBA00022824"/>
    </source>
</evidence>
<evidence type="ECO:0000256" key="11">
    <source>
        <dbReference type="ARBA" id="ARBA00023136"/>
    </source>
</evidence>
<sequence>MASASVKSGGVAVTKSTPAILNYHHYPYRSLAIVFTLWKSFLLAIAVIATLAGPAYDTSGDLLEAAEKLNVTAPYSLAAGHGIPSGGIVSRLTSWDAIYYVQAARRGHLYEQEWAFGAGLPLVVSFLRAALSKLGVDAPVALVAVVYVHIAHLLAVWVLYRLGCQLWIGTAGRTTAFVAASLHILSPAGLFLSAPYAESSCALFSFVGYSAFASGRKQGLSVKGDLLRLLAGVSFGVATLFRSNGLLNGVIFAYEAVYGAVTFLQQPSLPLFRRLASIGLGGLAVAAGSVIPQAVAYFQYCSELSGVPGEELRPWCAERLPSIYNFVQDHYWGSGRPFKYWTLSNLPLFLLAMPMLLVMARSGLDLWETATKTKDSNGKPSTAVGADNVDPRLSALLQCMAASQLLVAFMAFTSYHVQIVSRLSSAYPVWYWWLAQGLGRGDASRSKLAGGLVVFMVMYASIQGILFASFLPPA</sequence>
<feature type="transmembrane region" description="Helical" evidence="12">
    <location>
        <begin position="340"/>
        <end position="360"/>
    </location>
</feature>
<comment type="subcellular location">
    <subcellularLocation>
        <location evidence="1 12">Endoplasmic reticulum membrane</location>
        <topology evidence="1 12">Multi-pass membrane protein</topology>
    </subcellularLocation>
</comment>
<comment type="similarity">
    <text evidence="3 12">Belongs to the PIGV family.</text>
</comment>
<feature type="transmembrane region" description="Helical" evidence="12">
    <location>
        <begin position="448"/>
        <end position="471"/>
    </location>
</feature>
<evidence type="ECO:0000256" key="12">
    <source>
        <dbReference type="RuleBase" id="RU363112"/>
    </source>
</evidence>
<keyword evidence="5 12" id="KW-0337">GPI-anchor biosynthesis</keyword>
<evidence type="ECO:0000256" key="6">
    <source>
        <dbReference type="ARBA" id="ARBA00022676"/>
    </source>
</evidence>
<protein>
    <recommendedName>
        <fullName evidence="4 12">GPI mannosyltransferase 2</fullName>
        <ecNumber evidence="12">2.4.1.-</ecNumber>
    </recommendedName>
</protein>
<keyword evidence="14" id="KW-1185">Reference proteome</keyword>
<dbReference type="PANTHER" id="PTHR12468:SF2">
    <property type="entry name" value="GPI MANNOSYLTRANSFERASE 2"/>
    <property type="match status" value="1"/>
</dbReference>
<evidence type="ECO:0000256" key="4">
    <source>
        <dbReference type="ARBA" id="ARBA00013795"/>
    </source>
</evidence>
<dbReference type="EMBL" id="JAWCUI010000029">
    <property type="protein sequence ID" value="KAL1895103.1"/>
    <property type="molecule type" value="Genomic_DNA"/>
</dbReference>
<evidence type="ECO:0000256" key="7">
    <source>
        <dbReference type="ARBA" id="ARBA00022679"/>
    </source>
</evidence>
<feature type="transmembrane region" description="Helical" evidence="12">
    <location>
        <begin position="31"/>
        <end position="52"/>
    </location>
</feature>
<keyword evidence="7 12" id="KW-0808">Transferase</keyword>
<evidence type="ECO:0000256" key="2">
    <source>
        <dbReference type="ARBA" id="ARBA00004687"/>
    </source>
</evidence>
<dbReference type="PANTHER" id="PTHR12468">
    <property type="entry name" value="GPI MANNOSYLTRANSFERASE 2"/>
    <property type="match status" value="1"/>
</dbReference>
<evidence type="ECO:0000256" key="5">
    <source>
        <dbReference type="ARBA" id="ARBA00022502"/>
    </source>
</evidence>
<evidence type="ECO:0000256" key="1">
    <source>
        <dbReference type="ARBA" id="ARBA00004477"/>
    </source>
</evidence>
<comment type="caution">
    <text evidence="13">The sequence shown here is derived from an EMBL/GenBank/DDBJ whole genome shotgun (WGS) entry which is preliminary data.</text>
</comment>
<dbReference type="Proteomes" id="UP001583186">
    <property type="component" value="Unassembled WGS sequence"/>
</dbReference>
<evidence type="ECO:0000256" key="8">
    <source>
        <dbReference type="ARBA" id="ARBA00022692"/>
    </source>
</evidence>
<dbReference type="EC" id="2.4.1.-" evidence="12"/>
<evidence type="ECO:0000256" key="10">
    <source>
        <dbReference type="ARBA" id="ARBA00022989"/>
    </source>
</evidence>
<keyword evidence="9 12" id="KW-0256">Endoplasmic reticulum</keyword>
<keyword evidence="6 12" id="KW-0328">Glycosyltransferase</keyword>
<comment type="function">
    <text evidence="12">Mannosyltransferase involved in glycosylphosphatidylinositol-anchor biosynthesis.</text>
</comment>
<name>A0ABR3Z3A7_9PEZI</name>
<gene>
    <name evidence="13" type="primary">GPI18</name>
    <name evidence="13" type="ORF">Sste5346_005525</name>
</gene>
<keyword evidence="8 12" id="KW-0812">Transmembrane</keyword>
<proteinExistence type="inferred from homology"/>
<reference evidence="13 14" key="1">
    <citation type="journal article" date="2024" name="IMA Fungus">
        <title>IMA Genome - F19 : A genome assembly and annotation guide to empower mycologists, including annotated draft genome sequences of Ceratocystis pirilliformis, Diaporthe australafricana, Fusarium ophioides, Paecilomyces lecythidis, and Sporothrix stenoceras.</title>
        <authorList>
            <person name="Aylward J."/>
            <person name="Wilson A.M."/>
            <person name="Visagie C.M."/>
            <person name="Spraker J."/>
            <person name="Barnes I."/>
            <person name="Buitendag C."/>
            <person name="Ceriani C."/>
            <person name="Del Mar Angel L."/>
            <person name="du Plessis D."/>
            <person name="Fuchs T."/>
            <person name="Gasser K."/>
            <person name="Kramer D."/>
            <person name="Li W."/>
            <person name="Munsamy K."/>
            <person name="Piso A."/>
            <person name="Price J.L."/>
            <person name="Sonnekus B."/>
            <person name="Thomas C."/>
            <person name="van der Nest A."/>
            <person name="van Dijk A."/>
            <person name="van Heerden A."/>
            <person name="van Vuuren N."/>
            <person name="Yilmaz N."/>
            <person name="Duong T.A."/>
            <person name="van der Merwe N.A."/>
            <person name="Wingfield M.J."/>
            <person name="Wingfield B.D."/>
        </authorList>
    </citation>
    <scope>NUCLEOTIDE SEQUENCE [LARGE SCALE GENOMIC DNA]</scope>
    <source>
        <strain evidence="13 14">CMW 5346</strain>
    </source>
</reference>
<accession>A0ABR3Z3A7</accession>
<evidence type="ECO:0000256" key="3">
    <source>
        <dbReference type="ARBA" id="ARBA00008698"/>
    </source>
</evidence>
<evidence type="ECO:0000313" key="13">
    <source>
        <dbReference type="EMBL" id="KAL1895103.1"/>
    </source>
</evidence>
<feature type="transmembrane region" description="Helical" evidence="12">
    <location>
        <begin position="138"/>
        <end position="159"/>
    </location>
</feature>
<keyword evidence="10 12" id="KW-1133">Transmembrane helix</keyword>
<comment type="pathway">
    <text evidence="2 12">Glycolipid biosynthesis; glycosylphosphatidylinositol-anchor biosynthesis.</text>
</comment>
<dbReference type="InterPro" id="IPR007315">
    <property type="entry name" value="PIG-V/Gpi18"/>
</dbReference>
<evidence type="ECO:0000313" key="14">
    <source>
        <dbReference type="Proteomes" id="UP001583186"/>
    </source>
</evidence>